<name>A0A0U4B281_9CAUD</name>
<gene>
    <name evidence="1" type="primary">83</name>
    <name evidence="1" type="ORF">CIRCUM_83</name>
</gene>
<evidence type="ECO:0000313" key="1">
    <source>
        <dbReference type="EMBL" id="ALY08766.1"/>
    </source>
</evidence>
<dbReference type="KEGG" id="vg:40079037"/>
<accession>A0A0U4B281</accession>
<organism evidence="1 2">
    <name type="scientific">Arthrobacter phage Circum</name>
    <dbReference type="NCBI Taxonomy" id="1772295"/>
    <lineage>
        <taxon>Viruses</taxon>
        <taxon>Duplodnaviria</taxon>
        <taxon>Heunggongvirae</taxon>
        <taxon>Uroviricota</taxon>
        <taxon>Caudoviricetes</taxon>
        <taxon>Mudcatvirus</taxon>
        <taxon>Mudcatvirus circum</taxon>
    </lineage>
</organism>
<dbReference type="GeneID" id="40079037"/>
<reference evidence="1 2" key="1">
    <citation type="submission" date="2015-11" db="EMBL/GenBank/DDBJ databases">
        <authorList>
            <person name="Aziz R.M."/>
            <person name="Carl E.L."/>
            <person name="Farooq M.A."/>
            <person name="Gal B."/>
            <person name="Garcia Martinez K."/>
            <person name="Mathew K.J."/>
            <person name="Obando D.J."/>
            <person name="Robinson K.M."/>
            <person name="Robinson M.D."/>
            <person name="Sanders L.M."/>
            <person name="Silva M.P."/>
            <person name="Tasnim L."/>
            <person name="Vo M."/>
            <person name="Vo Q.D."/>
            <person name="Simon S.E."/>
            <person name="Hughes L.E."/>
            <person name="Benjamin R.C."/>
            <person name="Bradley K.W."/>
            <person name="Asai D.J."/>
            <person name="Bowman C.A."/>
            <person name="Russell D.A."/>
            <person name="Pope W.H."/>
            <person name="Jacobs-Sera D."/>
            <person name="Hendrix R.W."/>
            <person name="Hatfull G.F."/>
        </authorList>
    </citation>
    <scope>NUCLEOTIDE SEQUENCE [LARGE SCALE GENOMIC DNA]</scope>
</reference>
<sequence>MFLNDQKGFNMLAIQIYKGTLDLVSRETGYDPARLKRSYIGWYCLSDEGRSWELMRAQDFVKTWQFSKGAVSNRFEEVIKKTN</sequence>
<keyword evidence="2" id="KW-1185">Reference proteome</keyword>
<proteinExistence type="predicted"/>
<dbReference type="OrthoDB" id="34337at10239"/>
<protein>
    <submittedName>
        <fullName evidence="1">Uncharacterized protein</fullName>
    </submittedName>
</protein>
<evidence type="ECO:0000313" key="2">
    <source>
        <dbReference type="Proteomes" id="UP000222527"/>
    </source>
</evidence>
<dbReference type="RefSeq" id="YP_009603172.1">
    <property type="nucleotide sequence ID" value="NC_041948.1"/>
</dbReference>
<dbReference type="EMBL" id="KU160642">
    <property type="protein sequence ID" value="ALY08766.1"/>
    <property type="molecule type" value="Genomic_DNA"/>
</dbReference>
<dbReference type="Proteomes" id="UP000222527">
    <property type="component" value="Segment"/>
</dbReference>